<reference evidence="1" key="1">
    <citation type="submission" date="2015-12" db="EMBL/GenBank/DDBJ databases">
        <title>Update maize B73 reference genome by single molecule sequencing technologies.</title>
        <authorList>
            <consortium name="Maize Genome Sequencing Project"/>
            <person name="Ware D."/>
        </authorList>
    </citation>
    <scope>NUCLEOTIDE SEQUENCE</scope>
    <source>
        <tissue evidence="1">Seedling</tissue>
    </source>
</reference>
<organism evidence="1">
    <name type="scientific">Zea mays</name>
    <name type="common">Maize</name>
    <dbReference type="NCBI Taxonomy" id="4577"/>
    <lineage>
        <taxon>Eukaryota</taxon>
        <taxon>Viridiplantae</taxon>
        <taxon>Streptophyta</taxon>
        <taxon>Embryophyta</taxon>
        <taxon>Tracheophyta</taxon>
        <taxon>Spermatophyta</taxon>
        <taxon>Magnoliopsida</taxon>
        <taxon>Liliopsida</taxon>
        <taxon>Poales</taxon>
        <taxon>Poaceae</taxon>
        <taxon>PACMAD clade</taxon>
        <taxon>Panicoideae</taxon>
        <taxon>Andropogonodae</taxon>
        <taxon>Andropogoneae</taxon>
        <taxon>Tripsacinae</taxon>
        <taxon>Zea</taxon>
    </lineage>
</organism>
<gene>
    <name evidence="1" type="ORF">ZEAMMB73_Zm00001d013085</name>
</gene>
<evidence type="ECO:0000313" key="1">
    <source>
        <dbReference type="EMBL" id="AQK62388.1"/>
    </source>
</evidence>
<accession>A0A1D6GFP4</accession>
<sequence length="89" mass="9798">MACYGQMHDGDGSSSRPVLVWGLEMRQVIFTNIGMWIGVEAGDVVFIPILCTLPPRCHSLSLSQSRYRRMVASGEQSKANLPCWSSHGS</sequence>
<proteinExistence type="predicted"/>
<name>A0A1D6GFP4_MAIZE</name>
<protein>
    <submittedName>
        <fullName evidence="1">Uncharacterized protein</fullName>
    </submittedName>
</protein>
<dbReference type="EMBL" id="CM000781">
    <property type="protein sequence ID" value="AQK62388.1"/>
    <property type="molecule type" value="Genomic_DNA"/>
</dbReference>
<dbReference type="AlphaFoldDB" id="A0A1D6GFP4"/>